<name>A0A239F820_EKHLU</name>
<organism evidence="1 2">
    <name type="scientific">Ekhidna lutea</name>
    <dbReference type="NCBI Taxonomy" id="447679"/>
    <lineage>
        <taxon>Bacteria</taxon>
        <taxon>Pseudomonadati</taxon>
        <taxon>Bacteroidota</taxon>
        <taxon>Cytophagia</taxon>
        <taxon>Cytophagales</taxon>
        <taxon>Reichenbachiellaceae</taxon>
        <taxon>Ekhidna</taxon>
    </lineage>
</organism>
<accession>A0A239F820</accession>
<evidence type="ECO:0000313" key="1">
    <source>
        <dbReference type="EMBL" id="SNS52965.1"/>
    </source>
</evidence>
<dbReference type="Proteomes" id="UP000198393">
    <property type="component" value="Unassembled WGS sequence"/>
</dbReference>
<evidence type="ECO:0000313" key="2">
    <source>
        <dbReference type="Proteomes" id="UP000198393"/>
    </source>
</evidence>
<dbReference type="EMBL" id="FZPD01000001">
    <property type="protein sequence ID" value="SNS52965.1"/>
    <property type="molecule type" value="Genomic_DNA"/>
</dbReference>
<dbReference type="AlphaFoldDB" id="A0A239F820"/>
<keyword evidence="2" id="KW-1185">Reference proteome</keyword>
<sequence>MFNEEIEMTLECAVKVRKHLVRILENRNDARLEAKLQYVNSLIMQADSMQNKMLAVA</sequence>
<proteinExistence type="predicted"/>
<gene>
    <name evidence="1" type="ORF">SAMN05421640_0537</name>
</gene>
<protein>
    <submittedName>
        <fullName evidence="1">Uncharacterized protein</fullName>
    </submittedName>
</protein>
<reference evidence="1 2" key="1">
    <citation type="submission" date="2017-06" db="EMBL/GenBank/DDBJ databases">
        <authorList>
            <person name="Kim H.J."/>
            <person name="Triplett B.A."/>
        </authorList>
    </citation>
    <scope>NUCLEOTIDE SEQUENCE [LARGE SCALE GENOMIC DNA]</scope>
    <source>
        <strain evidence="1 2">DSM 19307</strain>
    </source>
</reference>
<dbReference type="RefSeq" id="WP_179213287.1">
    <property type="nucleotide sequence ID" value="NZ_FZPD01000001.1"/>
</dbReference>